<evidence type="ECO:0000313" key="2">
    <source>
        <dbReference type="EMBL" id="GJS95627.1"/>
    </source>
</evidence>
<feature type="transmembrane region" description="Helical" evidence="1">
    <location>
        <begin position="46"/>
        <end position="68"/>
    </location>
</feature>
<dbReference type="Proteomes" id="UP001151760">
    <property type="component" value="Unassembled WGS sequence"/>
</dbReference>
<accession>A0ABQ5A054</accession>
<keyword evidence="1" id="KW-0472">Membrane</keyword>
<proteinExistence type="predicted"/>
<organism evidence="2 3">
    <name type="scientific">Tanacetum coccineum</name>
    <dbReference type="NCBI Taxonomy" id="301880"/>
    <lineage>
        <taxon>Eukaryota</taxon>
        <taxon>Viridiplantae</taxon>
        <taxon>Streptophyta</taxon>
        <taxon>Embryophyta</taxon>
        <taxon>Tracheophyta</taxon>
        <taxon>Spermatophyta</taxon>
        <taxon>Magnoliopsida</taxon>
        <taxon>eudicotyledons</taxon>
        <taxon>Gunneridae</taxon>
        <taxon>Pentapetalae</taxon>
        <taxon>asterids</taxon>
        <taxon>campanulids</taxon>
        <taxon>Asterales</taxon>
        <taxon>Asteraceae</taxon>
        <taxon>Asteroideae</taxon>
        <taxon>Anthemideae</taxon>
        <taxon>Anthemidinae</taxon>
        <taxon>Tanacetum</taxon>
    </lineage>
</organism>
<evidence type="ECO:0000256" key="1">
    <source>
        <dbReference type="SAM" id="Phobius"/>
    </source>
</evidence>
<evidence type="ECO:0000313" key="3">
    <source>
        <dbReference type="Proteomes" id="UP001151760"/>
    </source>
</evidence>
<evidence type="ECO:0008006" key="4">
    <source>
        <dbReference type="Google" id="ProtNLM"/>
    </source>
</evidence>
<keyword evidence="1" id="KW-1133">Transmembrane helix</keyword>
<gene>
    <name evidence="2" type="ORF">Tco_0802595</name>
</gene>
<comment type="caution">
    <text evidence="2">The sequence shown here is derived from an EMBL/GenBank/DDBJ whole genome shotgun (WGS) entry which is preliminary data.</text>
</comment>
<keyword evidence="3" id="KW-1185">Reference proteome</keyword>
<sequence length="100" mass="10978">MAVTPPDGAWSEYVSKGVSSPHVESLSSNTSSVPPDDMKVMTFEGFALPCFGLILFVMALLIPCFVILDFEPLSFDFEVLGDSLYCIHSPAFELIWICLP</sequence>
<keyword evidence="1" id="KW-0812">Transmembrane</keyword>
<reference evidence="2" key="1">
    <citation type="journal article" date="2022" name="Int. J. Mol. Sci.">
        <title>Draft Genome of Tanacetum Coccineum: Genomic Comparison of Closely Related Tanacetum-Family Plants.</title>
        <authorList>
            <person name="Yamashiro T."/>
            <person name="Shiraishi A."/>
            <person name="Nakayama K."/>
            <person name="Satake H."/>
        </authorList>
    </citation>
    <scope>NUCLEOTIDE SEQUENCE</scope>
</reference>
<name>A0ABQ5A054_9ASTR</name>
<protein>
    <recommendedName>
        <fullName evidence="4">NADH dehydrogenase subunit 3</fullName>
    </recommendedName>
</protein>
<dbReference type="EMBL" id="BQNB010011823">
    <property type="protein sequence ID" value="GJS95627.1"/>
    <property type="molecule type" value="Genomic_DNA"/>
</dbReference>
<reference evidence="2" key="2">
    <citation type="submission" date="2022-01" db="EMBL/GenBank/DDBJ databases">
        <authorList>
            <person name="Yamashiro T."/>
            <person name="Shiraishi A."/>
            <person name="Satake H."/>
            <person name="Nakayama K."/>
        </authorList>
    </citation>
    <scope>NUCLEOTIDE SEQUENCE</scope>
</reference>